<accession>A0A9Q0GAY1</accession>
<evidence type="ECO:0008006" key="6">
    <source>
        <dbReference type="Google" id="ProtNLM"/>
    </source>
</evidence>
<dbReference type="GO" id="GO:0015031">
    <property type="term" value="P:protein transport"/>
    <property type="evidence" value="ECO:0007669"/>
    <property type="project" value="InterPro"/>
</dbReference>
<comment type="caution">
    <text evidence="4">The sequence shown here is derived from an EMBL/GenBank/DDBJ whole genome shotgun (WGS) entry which is preliminary data.</text>
</comment>
<evidence type="ECO:0000313" key="5">
    <source>
        <dbReference type="Proteomes" id="UP001141552"/>
    </source>
</evidence>
<reference evidence="4" key="1">
    <citation type="submission" date="2022-02" db="EMBL/GenBank/DDBJ databases">
        <authorList>
            <person name="Henning P.M."/>
            <person name="McCubbin A.G."/>
            <person name="Shore J.S."/>
        </authorList>
    </citation>
    <scope>NUCLEOTIDE SEQUENCE</scope>
    <source>
        <strain evidence="4">F60SS</strain>
        <tissue evidence="4">Leaves</tissue>
    </source>
</reference>
<comment type="subcellular location">
    <subcellularLocation>
        <location evidence="1">Plastid</location>
        <location evidence="1">Chloroplast</location>
    </subcellularLocation>
</comment>
<evidence type="ECO:0000313" key="4">
    <source>
        <dbReference type="EMBL" id="KAJ4845630.1"/>
    </source>
</evidence>
<dbReference type="InterPro" id="IPR007378">
    <property type="entry name" value="Tic22-like"/>
</dbReference>
<dbReference type="OrthoDB" id="196308at2759"/>
<evidence type="ECO:0000256" key="3">
    <source>
        <dbReference type="ARBA" id="ARBA00022640"/>
    </source>
</evidence>
<name>A0A9Q0GAY1_9ROSI</name>
<keyword evidence="2" id="KW-0150">Chloroplast</keyword>
<keyword evidence="5" id="KW-1185">Reference proteome</keyword>
<dbReference type="GO" id="GO:0009507">
    <property type="term" value="C:chloroplast"/>
    <property type="evidence" value="ECO:0007669"/>
    <property type="project" value="UniProtKB-SubCell"/>
</dbReference>
<dbReference type="Pfam" id="PF04278">
    <property type="entry name" value="Tic22"/>
    <property type="match status" value="2"/>
</dbReference>
<gene>
    <name evidence="4" type="ORF">Tsubulata_038341</name>
</gene>
<evidence type="ECO:0000256" key="1">
    <source>
        <dbReference type="ARBA" id="ARBA00004229"/>
    </source>
</evidence>
<dbReference type="Gene3D" id="3.40.1350.100">
    <property type="match status" value="2"/>
</dbReference>
<organism evidence="4 5">
    <name type="scientific">Turnera subulata</name>
    <dbReference type="NCBI Taxonomy" id="218843"/>
    <lineage>
        <taxon>Eukaryota</taxon>
        <taxon>Viridiplantae</taxon>
        <taxon>Streptophyta</taxon>
        <taxon>Embryophyta</taxon>
        <taxon>Tracheophyta</taxon>
        <taxon>Spermatophyta</taxon>
        <taxon>Magnoliopsida</taxon>
        <taxon>eudicotyledons</taxon>
        <taxon>Gunneridae</taxon>
        <taxon>Pentapetalae</taxon>
        <taxon>rosids</taxon>
        <taxon>fabids</taxon>
        <taxon>Malpighiales</taxon>
        <taxon>Passifloraceae</taxon>
        <taxon>Turnera</taxon>
    </lineage>
</organism>
<sequence>MEPSSSSSHHPLQQNLHRALTTLQSHCSSFLHNVSQNPHIQNLSQNPLLKNLSQNPLLKSLQAHPFFSHKAPLLAPTPPHNAVVASQLHSLPVEALEERLAGVPVYALCTSGEEFLFVSGASTGKSLALFCFKKEDAESLLHQMKSMDSSMRNSRPKVVPVALNKVFQLKLDGVAFRLIPESSQVKNALTERQRAGLSDDGFSGVPVFQSQSLVVRSQDKIYRPVFFRKEDLERALLRASGQHNKLNPAFDKGDIKVLLLVFAVMLKENAFAFDLKGLLGVLPQLPCPALCSLVFPPAPDQNIITSAVAAFEEVLKNMKDTSISAWDDVVFIPPGFDVSTNPTS</sequence>
<protein>
    <recommendedName>
        <fullName evidence="6">Protein TIC 22-like, chloroplastic</fullName>
    </recommendedName>
</protein>
<dbReference type="PANTHER" id="PTHR33926">
    <property type="entry name" value="PROTEIN TIC 22, CHLOROPLASTIC"/>
    <property type="match status" value="1"/>
</dbReference>
<dbReference type="AlphaFoldDB" id="A0A9Q0GAY1"/>
<evidence type="ECO:0000256" key="2">
    <source>
        <dbReference type="ARBA" id="ARBA00022528"/>
    </source>
</evidence>
<reference evidence="4" key="2">
    <citation type="journal article" date="2023" name="Plants (Basel)">
        <title>Annotation of the Turnera subulata (Passifloraceae) Draft Genome Reveals the S-Locus Evolved after the Divergence of Turneroideae from Passifloroideae in a Stepwise Manner.</title>
        <authorList>
            <person name="Henning P.M."/>
            <person name="Roalson E.H."/>
            <person name="Mir W."/>
            <person name="McCubbin A.G."/>
            <person name="Shore J.S."/>
        </authorList>
    </citation>
    <scope>NUCLEOTIDE SEQUENCE</scope>
    <source>
        <strain evidence="4">F60SS</strain>
    </source>
</reference>
<proteinExistence type="predicted"/>
<dbReference type="Proteomes" id="UP001141552">
    <property type="component" value="Unassembled WGS sequence"/>
</dbReference>
<keyword evidence="3" id="KW-0934">Plastid</keyword>
<dbReference type="PANTHER" id="PTHR33926:SF1">
    <property type="entry name" value="PROTEIN TIC 22-LIKE, CHLOROPLASTIC"/>
    <property type="match status" value="1"/>
</dbReference>
<dbReference type="EMBL" id="JAKUCV010001622">
    <property type="protein sequence ID" value="KAJ4845630.1"/>
    <property type="molecule type" value="Genomic_DNA"/>
</dbReference>